<evidence type="ECO:0000256" key="2">
    <source>
        <dbReference type="ARBA" id="ARBA00022723"/>
    </source>
</evidence>
<dbReference type="Pfam" id="PF01996">
    <property type="entry name" value="F420_ligase"/>
    <property type="match status" value="1"/>
</dbReference>
<dbReference type="InterPro" id="IPR008225">
    <property type="entry name" value="F420-0_g-glutamyl_ligase"/>
</dbReference>
<keyword evidence="1" id="KW-0436">Ligase</keyword>
<evidence type="ECO:0000313" key="9">
    <source>
        <dbReference type="EMBL" id="CAG9173412.1"/>
    </source>
</evidence>
<dbReference type="NCBIfam" id="TIGR01916">
    <property type="entry name" value="F420_cofE"/>
    <property type="match status" value="1"/>
</dbReference>
<sequence length="255" mass="27059">MRPSCLTLTPLTAVPMVQAGYNLADIVLQALNASEQVLRAGDVLVFAQKIVSKAQGRVVQLDTVVPSVQAEALAAEVGKDPRLVQLILSESSAVVRHRPGVLIVAHRLGYVMANAGIDMSNVGSTGDDLALLLPQDPDAWCAQMRCELLERTGVDVAVLVIDSFGRAWRNGTVGTAIGVSGMPGLVDLRGQPDLFGRVLRESEVGLADELAAAASLVMGQADEAVPIVLARGVPYERRNGSARELVRPESSDMFR</sequence>
<dbReference type="EMBL" id="CAJZAI010000005">
    <property type="protein sequence ID" value="CAG9173412.1"/>
    <property type="molecule type" value="Genomic_DNA"/>
</dbReference>
<keyword evidence="10" id="KW-1185">Reference proteome</keyword>
<keyword evidence="3" id="KW-0547">Nucleotide-binding</keyword>
<evidence type="ECO:0000256" key="6">
    <source>
        <dbReference type="ARBA" id="ARBA00023134"/>
    </source>
</evidence>
<dbReference type="Gene3D" id="3.90.1660.10">
    <property type="entry name" value="CofE-like domain"/>
    <property type="match status" value="1"/>
</dbReference>
<accession>A0ABN7YPF7</accession>
<evidence type="ECO:0000256" key="7">
    <source>
        <dbReference type="ARBA" id="ARBA00023211"/>
    </source>
</evidence>
<reference evidence="9 10" key="1">
    <citation type="submission" date="2021-08" db="EMBL/GenBank/DDBJ databases">
        <authorList>
            <person name="Peeters C."/>
        </authorList>
    </citation>
    <scope>NUCLEOTIDE SEQUENCE [LARGE SCALE GENOMIC DNA]</scope>
    <source>
        <strain evidence="9 10">LMG 23992</strain>
    </source>
</reference>
<evidence type="ECO:0000256" key="5">
    <source>
        <dbReference type="ARBA" id="ARBA00022958"/>
    </source>
</evidence>
<dbReference type="SUPFAM" id="SSF144010">
    <property type="entry name" value="CofE-like"/>
    <property type="match status" value="1"/>
</dbReference>
<keyword evidence="5" id="KW-0630">Potassium</keyword>
<organism evidence="9 10">
    <name type="scientific">Cupriavidus laharis</name>
    <dbReference type="NCBI Taxonomy" id="151654"/>
    <lineage>
        <taxon>Bacteria</taxon>
        <taxon>Pseudomonadati</taxon>
        <taxon>Pseudomonadota</taxon>
        <taxon>Betaproteobacteria</taxon>
        <taxon>Burkholderiales</taxon>
        <taxon>Burkholderiaceae</taxon>
        <taxon>Cupriavidus</taxon>
    </lineage>
</organism>
<dbReference type="Proteomes" id="UP000727654">
    <property type="component" value="Unassembled WGS sequence"/>
</dbReference>
<evidence type="ECO:0000256" key="4">
    <source>
        <dbReference type="ARBA" id="ARBA00022842"/>
    </source>
</evidence>
<dbReference type="InterPro" id="IPR002847">
    <property type="entry name" value="F420-0_gamma-glut_ligase-dom"/>
</dbReference>
<name>A0ABN7YPF7_9BURK</name>
<keyword evidence="7" id="KW-0464">Manganese</keyword>
<dbReference type="PANTHER" id="PTHR47917">
    <property type="match status" value="1"/>
</dbReference>
<evidence type="ECO:0000256" key="1">
    <source>
        <dbReference type="ARBA" id="ARBA00022598"/>
    </source>
</evidence>
<keyword evidence="2" id="KW-0479">Metal-binding</keyword>
<keyword evidence="6" id="KW-0342">GTP-binding</keyword>
<dbReference type="Gene3D" id="3.30.1330.100">
    <property type="entry name" value="CofE-like"/>
    <property type="match status" value="1"/>
</dbReference>
<evidence type="ECO:0000313" key="10">
    <source>
        <dbReference type="Proteomes" id="UP000727654"/>
    </source>
</evidence>
<dbReference type="RefSeq" id="WP_224080057.1">
    <property type="nucleotide sequence ID" value="NZ_CAJZAI010000005.1"/>
</dbReference>
<proteinExistence type="predicted"/>
<protein>
    <submittedName>
        <fullName evidence="9">Bifunctional F420 biosynthesis protein FbiB</fullName>
    </submittedName>
</protein>
<evidence type="ECO:0000256" key="3">
    <source>
        <dbReference type="ARBA" id="ARBA00022741"/>
    </source>
</evidence>
<keyword evidence="4" id="KW-0460">Magnesium</keyword>
<dbReference type="PANTHER" id="PTHR47917:SF1">
    <property type="entry name" value="COENZYME F420:L-GLUTAMATE LIGASE"/>
    <property type="match status" value="1"/>
</dbReference>
<evidence type="ECO:0000259" key="8">
    <source>
        <dbReference type="Pfam" id="PF01996"/>
    </source>
</evidence>
<comment type="caution">
    <text evidence="9">The sequence shown here is derived from an EMBL/GenBank/DDBJ whole genome shotgun (WGS) entry which is preliminary data.</text>
</comment>
<gene>
    <name evidence="9" type="primary">fbiB</name>
    <name evidence="9" type="ORF">LMG23992_02443</name>
</gene>
<feature type="domain" description="Coenzyme F420:L-glutamate ligase-like" evidence="8">
    <location>
        <begin position="14"/>
        <end position="232"/>
    </location>
</feature>